<gene>
    <name evidence="2" type="ORF">K466DRAFT_606481</name>
</gene>
<evidence type="ECO:0000313" key="3">
    <source>
        <dbReference type="Proteomes" id="UP000308197"/>
    </source>
</evidence>
<feature type="compositionally biased region" description="Basic and acidic residues" evidence="1">
    <location>
        <begin position="211"/>
        <end position="220"/>
    </location>
</feature>
<protein>
    <submittedName>
        <fullName evidence="2">Uncharacterized protein</fullName>
    </submittedName>
</protein>
<evidence type="ECO:0000256" key="1">
    <source>
        <dbReference type="SAM" id="MobiDB-lite"/>
    </source>
</evidence>
<keyword evidence="3" id="KW-1185">Reference proteome</keyword>
<feature type="region of interest" description="Disordered" evidence="1">
    <location>
        <begin position="105"/>
        <end position="220"/>
    </location>
</feature>
<feature type="compositionally biased region" description="Polar residues" evidence="1">
    <location>
        <begin position="135"/>
        <end position="146"/>
    </location>
</feature>
<feature type="compositionally biased region" description="Polar residues" evidence="1">
    <location>
        <begin position="182"/>
        <end position="203"/>
    </location>
</feature>
<dbReference type="InParanoid" id="A0A5C3NZU6"/>
<dbReference type="EMBL" id="ML212215">
    <property type="protein sequence ID" value="TFK79003.1"/>
    <property type="molecule type" value="Genomic_DNA"/>
</dbReference>
<dbReference type="AlphaFoldDB" id="A0A5C3NZU6"/>
<sequence length="220" mass="24705">MIRANPDFAGWDVDEAVDEVLNSLRVETFQLSNGSYVANIFITRLPTRSMRQWRRWVANLRSRRYPSFAIGTGRVRYIAPCGGCRSVSHLAHLCPFPTIPGWNGPAPGEGVFGERRHDDENNPDITYGTRLGGRSTCNSREPSRNSWPRGGQRGGRQHNPAEQTARQGRGGDRARHQDSRTRSNAGANTNCPGRNPDRSQSTHPRGKKPSRRDDKGRRDF</sequence>
<proteinExistence type="predicted"/>
<name>A0A5C3NZU6_9APHY</name>
<evidence type="ECO:0000313" key="2">
    <source>
        <dbReference type="EMBL" id="TFK79003.1"/>
    </source>
</evidence>
<accession>A0A5C3NZU6</accession>
<organism evidence="2 3">
    <name type="scientific">Polyporus arcularius HHB13444</name>
    <dbReference type="NCBI Taxonomy" id="1314778"/>
    <lineage>
        <taxon>Eukaryota</taxon>
        <taxon>Fungi</taxon>
        <taxon>Dikarya</taxon>
        <taxon>Basidiomycota</taxon>
        <taxon>Agaricomycotina</taxon>
        <taxon>Agaricomycetes</taxon>
        <taxon>Polyporales</taxon>
        <taxon>Polyporaceae</taxon>
        <taxon>Polyporus</taxon>
    </lineage>
</organism>
<dbReference type="Proteomes" id="UP000308197">
    <property type="component" value="Unassembled WGS sequence"/>
</dbReference>
<reference evidence="2 3" key="1">
    <citation type="journal article" date="2019" name="Nat. Ecol. Evol.">
        <title>Megaphylogeny resolves global patterns of mushroom evolution.</title>
        <authorList>
            <person name="Varga T."/>
            <person name="Krizsan K."/>
            <person name="Foldi C."/>
            <person name="Dima B."/>
            <person name="Sanchez-Garcia M."/>
            <person name="Sanchez-Ramirez S."/>
            <person name="Szollosi G.J."/>
            <person name="Szarkandi J.G."/>
            <person name="Papp V."/>
            <person name="Albert L."/>
            <person name="Andreopoulos W."/>
            <person name="Angelini C."/>
            <person name="Antonin V."/>
            <person name="Barry K.W."/>
            <person name="Bougher N.L."/>
            <person name="Buchanan P."/>
            <person name="Buyck B."/>
            <person name="Bense V."/>
            <person name="Catcheside P."/>
            <person name="Chovatia M."/>
            <person name="Cooper J."/>
            <person name="Damon W."/>
            <person name="Desjardin D."/>
            <person name="Finy P."/>
            <person name="Geml J."/>
            <person name="Haridas S."/>
            <person name="Hughes K."/>
            <person name="Justo A."/>
            <person name="Karasinski D."/>
            <person name="Kautmanova I."/>
            <person name="Kiss B."/>
            <person name="Kocsube S."/>
            <person name="Kotiranta H."/>
            <person name="LaButti K.M."/>
            <person name="Lechner B.E."/>
            <person name="Liimatainen K."/>
            <person name="Lipzen A."/>
            <person name="Lukacs Z."/>
            <person name="Mihaltcheva S."/>
            <person name="Morgado L.N."/>
            <person name="Niskanen T."/>
            <person name="Noordeloos M.E."/>
            <person name="Ohm R.A."/>
            <person name="Ortiz-Santana B."/>
            <person name="Ovrebo C."/>
            <person name="Racz N."/>
            <person name="Riley R."/>
            <person name="Savchenko A."/>
            <person name="Shiryaev A."/>
            <person name="Soop K."/>
            <person name="Spirin V."/>
            <person name="Szebenyi C."/>
            <person name="Tomsovsky M."/>
            <person name="Tulloss R.E."/>
            <person name="Uehling J."/>
            <person name="Grigoriev I.V."/>
            <person name="Vagvolgyi C."/>
            <person name="Papp T."/>
            <person name="Martin F.M."/>
            <person name="Miettinen O."/>
            <person name="Hibbett D.S."/>
            <person name="Nagy L.G."/>
        </authorList>
    </citation>
    <scope>NUCLEOTIDE SEQUENCE [LARGE SCALE GENOMIC DNA]</scope>
    <source>
        <strain evidence="2 3">HHB13444</strain>
    </source>
</reference>
<feature type="compositionally biased region" description="Basic and acidic residues" evidence="1">
    <location>
        <begin position="169"/>
        <end position="181"/>
    </location>
</feature>